<accession>A0A4Q2R9N9</accession>
<name>A0A4Q2R9N9_9HYPH</name>
<dbReference type="Proteomes" id="UP000289411">
    <property type="component" value="Unassembled WGS sequence"/>
</dbReference>
<protein>
    <submittedName>
        <fullName evidence="1">DUF1636 domain-containing protein</fullName>
    </submittedName>
</protein>
<dbReference type="EMBL" id="QYBC01000013">
    <property type="protein sequence ID" value="RYB03655.1"/>
    <property type="molecule type" value="Genomic_DNA"/>
</dbReference>
<reference evidence="1 2" key="1">
    <citation type="submission" date="2018-09" db="EMBL/GenBank/DDBJ databases">
        <authorList>
            <person name="Grouzdev D.S."/>
            <person name="Krutkina M.S."/>
        </authorList>
    </citation>
    <scope>NUCLEOTIDE SEQUENCE [LARGE SCALE GENOMIC DNA]</scope>
    <source>
        <strain evidence="1 2">RmlP001</strain>
    </source>
</reference>
<dbReference type="OrthoDB" id="424426at2"/>
<dbReference type="InterPro" id="IPR012863">
    <property type="entry name" value="DUF1636"/>
</dbReference>
<dbReference type="InterPro" id="IPR036249">
    <property type="entry name" value="Thioredoxin-like_sf"/>
</dbReference>
<comment type="caution">
    <text evidence="1">The sequence shown here is derived from an EMBL/GenBank/DDBJ whole genome shotgun (WGS) entry which is preliminary data.</text>
</comment>
<dbReference type="CDD" id="cd02980">
    <property type="entry name" value="TRX_Fd_family"/>
    <property type="match status" value="1"/>
</dbReference>
<dbReference type="SUPFAM" id="SSF52833">
    <property type="entry name" value="Thioredoxin-like"/>
    <property type="match status" value="1"/>
</dbReference>
<evidence type="ECO:0000313" key="1">
    <source>
        <dbReference type="EMBL" id="RYB03655.1"/>
    </source>
</evidence>
<dbReference type="RefSeq" id="WP_129220223.1">
    <property type="nucleotide sequence ID" value="NZ_QYBC01000013.1"/>
</dbReference>
<gene>
    <name evidence="1" type="ORF">D3272_16040</name>
</gene>
<dbReference type="Pfam" id="PF07845">
    <property type="entry name" value="DUF1636"/>
    <property type="match status" value="1"/>
</dbReference>
<keyword evidence="2" id="KW-1185">Reference proteome</keyword>
<dbReference type="AlphaFoldDB" id="A0A4Q2R9N9"/>
<reference evidence="1 2" key="2">
    <citation type="submission" date="2019-02" db="EMBL/GenBank/DDBJ databases">
        <title>'Lichenibacterium ramalinii' gen. nov. sp. nov., 'Lichenibacterium minor' gen. nov. sp. nov.</title>
        <authorList>
            <person name="Pankratov T."/>
        </authorList>
    </citation>
    <scope>NUCLEOTIDE SEQUENCE [LARGE SCALE GENOMIC DNA]</scope>
    <source>
        <strain evidence="1 2">RmlP001</strain>
    </source>
</reference>
<proteinExistence type="predicted"/>
<organism evidence="1 2">
    <name type="scientific">Lichenibacterium ramalinae</name>
    <dbReference type="NCBI Taxonomy" id="2316527"/>
    <lineage>
        <taxon>Bacteria</taxon>
        <taxon>Pseudomonadati</taxon>
        <taxon>Pseudomonadota</taxon>
        <taxon>Alphaproteobacteria</taxon>
        <taxon>Hyphomicrobiales</taxon>
        <taxon>Lichenihabitantaceae</taxon>
        <taxon>Lichenibacterium</taxon>
    </lineage>
</organism>
<evidence type="ECO:0000313" key="2">
    <source>
        <dbReference type="Proteomes" id="UP000289411"/>
    </source>
</evidence>
<sequence length="132" mass="13782">MQDHSAAPPAPTTVYVCVTCRAEGETDPVRAGRRLHDALQAEFGPDAAVALVPVECLSVCRRPCTVSFAAPGKWTYVYGDLPADGAAPVVAEAARLYGAAPDGLIPWKLRADPIKRGVVARVPPLPIAGNPA</sequence>